<dbReference type="KEGG" id="mlr:MELLADRAFT_105838"/>
<dbReference type="Gene3D" id="2.40.40.10">
    <property type="entry name" value="RlpA-like domain"/>
    <property type="match status" value="1"/>
</dbReference>
<dbReference type="PANTHER" id="PTHR31836:SF22">
    <property type="entry name" value="RLPA-LIKE PROTEIN DOUBLE-PSI BETA-BARREL DOMAIN-CONTAINING PROTEIN"/>
    <property type="match status" value="1"/>
</dbReference>
<dbReference type="CDD" id="cd22191">
    <property type="entry name" value="DPBB_RlpA_EXP_N-like"/>
    <property type="match status" value="1"/>
</dbReference>
<evidence type="ECO:0000313" key="4">
    <source>
        <dbReference type="Proteomes" id="UP000001072"/>
    </source>
</evidence>
<evidence type="ECO:0000256" key="1">
    <source>
        <dbReference type="ARBA" id="ARBA00022729"/>
    </source>
</evidence>
<organism evidence="4">
    <name type="scientific">Melampsora larici-populina (strain 98AG31 / pathotype 3-4-7)</name>
    <name type="common">Poplar leaf rust fungus</name>
    <dbReference type="NCBI Taxonomy" id="747676"/>
    <lineage>
        <taxon>Eukaryota</taxon>
        <taxon>Fungi</taxon>
        <taxon>Dikarya</taxon>
        <taxon>Basidiomycota</taxon>
        <taxon>Pucciniomycotina</taxon>
        <taxon>Pucciniomycetes</taxon>
        <taxon>Pucciniales</taxon>
        <taxon>Melampsoraceae</taxon>
        <taxon>Melampsora</taxon>
    </lineage>
</organism>
<protein>
    <submittedName>
        <fullName evidence="3">Secreted protein</fullName>
    </submittedName>
</protein>
<dbReference type="OrthoDB" id="406505at2759"/>
<gene>
    <name evidence="3" type="ORF">MELLADRAFT_105838</name>
</gene>
<dbReference type="eggNOG" id="ENOG502S7JK">
    <property type="taxonomic scope" value="Eukaryota"/>
</dbReference>
<dbReference type="SUPFAM" id="SSF50685">
    <property type="entry name" value="Barwin-like endoglucanases"/>
    <property type="match status" value="1"/>
</dbReference>
<name>F4RJH9_MELLP</name>
<dbReference type="InterPro" id="IPR051477">
    <property type="entry name" value="Expansin_CellWall"/>
</dbReference>
<reference evidence="4" key="1">
    <citation type="journal article" date="2011" name="Proc. Natl. Acad. Sci. U.S.A.">
        <title>Obligate biotrophy features unraveled by the genomic analysis of rust fungi.</title>
        <authorList>
            <person name="Duplessis S."/>
            <person name="Cuomo C.A."/>
            <person name="Lin Y.-C."/>
            <person name="Aerts A."/>
            <person name="Tisserant E."/>
            <person name="Veneault-Fourrey C."/>
            <person name="Joly D.L."/>
            <person name="Hacquard S."/>
            <person name="Amselem J."/>
            <person name="Cantarel B.L."/>
            <person name="Chiu R."/>
            <person name="Coutinho P.M."/>
            <person name="Feau N."/>
            <person name="Field M."/>
            <person name="Frey P."/>
            <person name="Gelhaye E."/>
            <person name="Goldberg J."/>
            <person name="Grabherr M.G."/>
            <person name="Kodira C.D."/>
            <person name="Kohler A."/>
            <person name="Kuees U."/>
            <person name="Lindquist E.A."/>
            <person name="Lucas S.M."/>
            <person name="Mago R."/>
            <person name="Mauceli E."/>
            <person name="Morin E."/>
            <person name="Murat C."/>
            <person name="Pangilinan J.L."/>
            <person name="Park R."/>
            <person name="Pearson M."/>
            <person name="Quesneville H."/>
            <person name="Rouhier N."/>
            <person name="Sakthikumar S."/>
            <person name="Salamov A.A."/>
            <person name="Schmutz J."/>
            <person name="Selles B."/>
            <person name="Shapiro H."/>
            <person name="Tanguay P."/>
            <person name="Tuskan G.A."/>
            <person name="Henrissat B."/>
            <person name="Van de Peer Y."/>
            <person name="Rouze P."/>
            <person name="Ellis J.G."/>
            <person name="Dodds P.N."/>
            <person name="Schein J.E."/>
            <person name="Zhong S."/>
            <person name="Hamelin R.C."/>
            <person name="Grigoriev I.V."/>
            <person name="Szabo L.J."/>
            <person name="Martin F."/>
        </authorList>
    </citation>
    <scope>NUCLEOTIDE SEQUENCE [LARGE SCALE GENOMIC DNA]</scope>
    <source>
        <strain evidence="4">98AG31 / pathotype 3-4-7</strain>
    </source>
</reference>
<dbReference type="Proteomes" id="UP000001072">
    <property type="component" value="Unassembled WGS sequence"/>
</dbReference>
<dbReference type="VEuPathDB" id="FungiDB:MELLADRAFT_105838"/>
<dbReference type="InterPro" id="IPR036908">
    <property type="entry name" value="RlpA-like_sf"/>
</dbReference>
<feature type="chain" id="PRO_5003320823" evidence="2">
    <location>
        <begin position="26"/>
        <end position="186"/>
    </location>
</feature>
<dbReference type="EMBL" id="GL883104">
    <property type="protein sequence ID" value="EGG07491.1"/>
    <property type="molecule type" value="Genomic_DNA"/>
</dbReference>
<evidence type="ECO:0000256" key="2">
    <source>
        <dbReference type="SAM" id="SignalP"/>
    </source>
</evidence>
<dbReference type="GeneID" id="18922734"/>
<keyword evidence="1 2" id="KW-0732">Signal</keyword>
<sequence>METILSSPRALVFFIVVILSLQTLASNPKPVDEKRLVKRIKSPDAEDIVKSVKKASSQIGDVMKGETIKTVITWYTGHDLLNPFCGRESKWAPTDESLVIAVTQKWNLRPACGEFFEISVAGGKSVVARVVDLCGGCKPEVPHADLSKAAFTKLFDLDVGFVSGLNMRKVDPPKQWNEKLYGPRTL</sequence>
<feature type="signal peptide" evidence="2">
    <location>
        <begin position="1"/>
        <end position="25"/>
    </location>
</feature>
<keyword evidence="4" id="KW-1185">Reference proteome</keyword>
<accession>F4RJH9</accession>
<dbReference type="HOGENOM" id="CLU_1454745_0_0_1"/>
<dbReference type="AlphaFoldDB" id="F4RJH9"/>
<dbReference type="InParanoid" id="F4RJH9"/>
<evidence type="ECO:0000313" key="3">
    <source>
        <dbReference type="EMBL" id="EGG07491.1"/>
    </source>
</evidence>
<dbReference type="PANTHER" id="PTHR31836">
    <property type="match status" value="1"/>
</dbReference>
<proteinExistence type="predicted"/>
<dbReference type="RefSeq" id="XP_007409398.1">
    <property type="nucleotide sequence ID" value="XM_007409336.1"/>
</dbReference>